<name>A0AAD6U1N6_9AGAR</name>
<dbReference type="GO" id="GO:0045454">
    <property type="term" value="P:cell redox homeostasis"/>
    <property type="evidence" value="ECO:0007669"/>
    <property type="project" value="TreeGrafter"/>
</dbReference>
<dbReference type="Pfam" id="PF00085">
    <property type="entry name" value="Thioredoxin"/>
    <property type="match status" value="1"/>
</dbReference>
<protein>
    <submittedName>
        <fullName evidence="3">Thioredoxin-like protein</fullName>
    </submittedName>
</protein>
<dbReference type="Proteomes" id="UP001222325">
    <property type="component" value="Unassembled WGS sequence"/>
</dbReference>
<dbReference type="InterPro" id="IPR036249">
    <property type="entry name" value="Thioredoxin-like_sf"/>
</dbReference>
<proteinExistence type="inferred from homology"/>
<comment type="similarity">
    <text evidence="1">Belongs to the thioredoxin family.</text>
</comment>
<dbReference type="GO" id="GO:0005739">
    <property type="term" value="C:mitochondrion"/>
    <property type="evidence" value="ECO:0007669"/>
    <property type="project" value="TreeGrafter"/>
</dbReference>
<dbReference type="EMBL" id="JARJCN010000033">
    <property type="protein sequence ID" value="KAJ7085809.1"/>
    <property type="molecule type" value="Genomic_DNA"/>
</dbReference>
<dbReference type="PROSITE" id="PS00194">
    <property type="entry name" value="THIOREDOXIN_1"/>
    <property type="match status" value="1"/>
</dbReference>
<dbReference type="CDD" id="cd02947">
    <property type="entry name" value="TRX_family"/>
    <property type="match status" value="1"/>
</dbReference>
<accession>A0AAD6U1N6</accession>
<evidence type="ECO:0000259" key="2">
    <source>
        <dbReference type="PROSITE" id="PS51352"/>
    </source>
</evidence>
<gene>
    <name evidence="3" type="ORF">B0H15DRAFT_846464</name>
</gene>
<keyword evidence="4" id="KW-1185">Reference proteome</keyword>
<dbReference type="AlphaFoldDB" id="A0AAD6U1N6"/>
<feature type="domain" description="Thioredoxin" evidence="2">
    <location>
        <begin position="21"/>
        <end position="145"/>
    </location>
</feature>
<dbReference type="PANTHER" id="PTHR43601:SF3">
    <property type="entry name" value="THIOREDOXIN, MITOCHONDRIAL"/>
    <property type="match status" value="1"/>
</dbReference>
<evidence type="ECO:0000313" key="3">
    <source>
        <dbReference type="EMBL" id="KAJ7085809.1"/>
    </source>
</evidence>
<dbReference type="InterPro" id="IPR017937">
    <property type="entry name" value="Thioredoxin_CS"/>
</dbReference>
<dbReference type="SUPFAM" id="SSF52833">
    <property type="entry name" value="Thioredoxin-like"/>
    <property type="match status" value="1"/>
</dbReference>
<dbReference type="PROSITE" id="PS51352">
    <property type="entry name" value="THIOREDOXIN_2"/>
    <property type="match status" value="1"/>
</dbReference>
<organism evidence="3 4">
    <name type="scientific">Mycena belliarum</name>
    <dbReference type="NCBI Taxonomy" id="1033014"/>
    <lineage>
        <taxon>Eukaryota</taxon>
        <taxon>Fungi</taxon>
        <taxon>Dikarya</taxon>
        <taxon>Basidiomycota</taxon>
        <taxon>Agaricomycotina</taxon>
        <taxon>Agaricomycetes</taxon>
        <taxon>Agaricomycetidae</taxon>
        <taxon>Agaricales</taxon>
        <taxon>Marasmiineae</taxon>
        <taxon>Mycenaceae</taxon>
        <taxon>Mycena</taxon>
    </lineage>
</organism>
<dbReference type="Gene3D" id="3.40.30.10">
    <property type="entry name" value="Glutaredoxin"/>
    <property type="match status" value="1"/>
</dbReference>
<dbReference type="PRINTS" id="PR00421">
    <property type="entry name" value="THIOREDOXIN"/>
</dbReference>
<dbReference type="PANTHER" id="PTHR43601">
    <property type="entry name" value="THIOREDOXIN, MITOCHONDRIAL"/>
    <property type="match status" value="1"/>
</dbReference>
<comment type="caution">
    <text evidence="3">The sequence shown here is derived from an EMBL/GenBank/DDBJ whole genome shotgun (WGS) entry which is preliminary data.</text>
</comment>
<sequence>MATFLRRTTPLLPVARRLSHPQLHSSAASREHYINATKAVFDQVVSNAPSDRVVLVDFYAEWCGPCHALSPILRDLTDTHTTGSGAPLDLLTIDIENEADGGWDLGQRFKVRALPTVIAFRKGERLAQFVGALNEGGVKKFIDGL</sequence>
<reference evidence="3" key="1">
    <citation type="submission" date="2023-03" db="EMBL/GenBank/DDBJ databases">
        <title>Massive genome expansion in bonnet fungi (Mycena s.s.) driven by repeated elements and novel gene families across ecological guilds.</title>
        <authorList>
            <consortium name="Lawrence Berkeley National Laboratory"/>
            <person name="Harder C.B."/>
            <person name="Miyauchi S."/>
            <person name="Viragh M."/>
            <person name="Kuo A."/>
            <person name="Thoen E."/>
            <person name="Andreopoulos B."/>
            <person name="Lu D."/>
            <person name="Skrede I."/>
            <person name="Drula E."/>
            <person name="Henrissat B."/>
            <person name="Morin E."/>
            <person name="Kohler A."/>
            <person name="Barry K."/>
            <person name="LaButti K."/>
            <person name="Morin E."/>
            <person name="Salamov A."/>
            <person name="Lipzen A."/>
            <person name="Mereny Z."/>
            <person name="Hegedus B."/>
            <person name="Baldrian P."/>
            <person name="Stursova M."/>
            <person name="Weitz H."/>
            <person name="Taylor A."/>
            <person name="Grigoriev I.V."/>
            <person name="Nagy L.G."/>
            <person name="Martin F."/>
            <person name="Kauserud H."/>
        </authorList>
    </citation>
    <scope>NUCLEOTIDE SEQUENCE</scope>
    <source>
        <strain evidence="3">CBHHK173m</strain>
    </source>
</reference>
<evidence type="ECO:0000256" key="1">
    <source>
        <dbReference type="ARBA" id="ARBA00008987"/>
    </source>
</evidence>
<evidence type="ECO:0000313" key="4">
    <source>
        <dbReference type="Proteomes" id="UP001222325"/>
    </source>
</evidence>
<dbReference type="InterPro" id="IPR013766">
    <property type="entry name" value="Thioredoxin_domain"/>
</dbReference>